<dbReference type="InterPro" id="IPR010791">
    <property type="entry name" value="AttH_dom"/>
</dbReference>
<dbReference type="PANTHER" id="PTHR38591:SF1">
    <property type="entry name" value="BLL1000 PROTEIN"/>
    <property type="match status" value="1"/>
</dbReference>
<gene>
    <name evidence="2" type="ORF">C7444_106123</name>
</gene>
<proteinExistence type="predicted"/>
<dbReference type="EMBL" id="QJJS01000006">
    <property type="protein sequence ID" value="PXW96604.1"/>
    <property type="molecule type" value="Genomic_DNA"/>
</dbReference>
<reference evidence="2 3" key="1">
    <citation type="submission" date="2018-05" db="EMBL/GenBank/DDBJ databases">
        <title>Genomic Encyclopedia of Type Strains, Phase IV (KMG-IV): sequencing the most valuable type-strain genomes for metagenomic binning, comparative biology and taxonomic classification.</title>
        <authorList>
            <person name="Goeker M."/>
        </authorList>
    </citation>
    <scope>NUCLEOTIDE SEQUENCE [LARGE SCALE GENOMIC DNA]</scope>
    <source>
        <strain evidence="2 3">DSM 566</strain>
    </source>
</reference>
<dbReference type="Pfam" id="PF07143">
    <property type="entry name" value="CrtC"/>
    <property type="match status" value="1"/>
</dbReference>
<dbReference type="InterPro" id="IPR023374">
    <property type="entry name" value="AttH-like_dom_sf"/>
</dbReference>
<dbReference type="RefSeq" id="WP_310732625.1">
    <property type="nucleotide sequence ID" value="NZ_QJJS01000006.1"/>
</dbReference>
<dbReference type="SUPFAM" id="SSF159245">
    <property type="entry name" value="AttH-like"/>
    <property type="match status" value="1"/>
</dbReference>
<keyword evidence="3" id="KW-1185">Reference proteome</keyword>
<dbReference type="InterPro" id="IPR006311">
    <property type="entry name" value="TAT_signal"/>
</dbReference>
<evidence type="ECO:0000313" key="2">
    <source>
        <dbReference type="EMBL" id="PXW96604.1"/>
    </source>
</evidence>
<sequence>MNRPDRPTPPRRHWLGTTAGLGAALLLPGPAPAAGLVRRPLRFPADLGAHPDTALEWWYVTGWLSIGVAPAAPSTPPRPTHGFQVTFFRSRTGLSEPHPSRFAAHQILLAHVALTDLGAGRLHHGQRVARAHEGLAGSRTGDTAVQLRDWRLSRRDAGDDAQAASVYRIELPREPGGFGLELTLRTTQPLLLQGEAGWSRKGPRPQQASHYYSQPQLQVQGRLQQDAREHPVHGRAWLDHEWSDSLLDADAVGWDWTGINLHDGSALTAFRLRRADGSTLWAGGSWRLPGGAVRPFGPGDVRLTPGRRWNHAASGAAYPVQWTLETPAGRFELQALLDAQVLDTRASTGTEYWEGLSVLRSPDGRELGLGYLEMTGYAGRLQL</sequence>
<dbReference type="PANTHER" id="PTHR38591">
    <property type="entry name" value="HYDROLASE"/>
    <property type="match status" value="1"/>
</dbReference>
<dbReference type="Gene3D" id="2.40.370.10">
    <property type="entry name" value="AttH-like domain"/>
    <property type="match status" value="2"/>
</dbReference>
<keyword evidence="2" id="KW-0378">Hydrolase</keyword>
<evidence type="ECO:0000259" key="1">
    <source>
        <dbReference type="Pfam" id="PF07143"/>
    </source>
</evidence>
<accession>A0A318H151</accession>
<feature type="domain" description="AttH" evidence="1">
    <location>
        <begin position="56"/>
        <end position="244"/>
    </location>
</feature>
<protein>
    <submittedName>
        <fullName evidence="2">Putative secreted hydrolase</fullName>
    </submittedName>
</protein>
<name>A0A318H151_9BURK</name>
<organism evidence="2 3">
    <name type="scientific">Sphaerotilus hippei</name>
    <dbReference type="NCBI Taxonomy" id="744406"/>
    <lineage>
        <taxon>Bacteria</taxon>
        <taxon>Pseudomonadati</taxon>
        <taxon>Pseudomonadota</taxon>
        <taxon>Betaproteobacteria</taxon>
        <taxon>Burkholderiales</taxon>
        <taxon>Sphaerotilaceae</taxon>
        <taxon>Sphaerotilus</taxon>
    </lineage>
</organism>
<dbReference type="GO" id="GO:0016787">
    <property type="term" value="F:hydrolase activity"/>
    <property type="evidence" value="ECO:0007669"/>
    <property type="project" value="UniProtKB-KW"/>
</dbReference>
<dbReference type="Proteomes" id="UP000247811">
    <property type="component" value="Unassembled WGS sequence"/>
</dbReference>
<comment type="caution">
    <text evidence="2">The sequence shown here is derived from an EMBL/GenBank/DDBJ whole genome shotgun (WGS) entry which is preliminary data.</text>
</comment>
<dbReference type="Pfam" id="PF17186">
    <property type="entry name" value="Lipocalin_9"/>
    <property type="match status" value="1"/>
</dbReference>
<evidence type="ECO:0000313" key="3">
    <source>
        <dbReference type="Proteomes" id="UP000247811"/>
    </source>
</evidence>
<dbReference type="PROSITE" id="PS51318">
    <property type="entry name" value="TAT"/>
    <property type="match status" value="1"/>
</dbReference>
<dbReference type="AlphaFoldDB" id="A0A318H151"/>